<dbReference type="Pfam" id="PF01381">
    <property type="entry name" value="HTH_3"/>
    <property type="match status" value="1"/>
</dbReference>
<feature type="domain" description="HTH cro/C1-type" evidence="2">
    <location>
        <begin position="32"/>
        <end position="62"/>
    </location>
</feature>
<name>A0A2W5V0I3_9CAUL</name>
<dbReference type="Gene3D" id="1.10.260.40">
    <property type="entry name" value="lambda repressor-like DNA-binding domains"/>
    <property type="match status" value="1"/>
</dbReference>
<evidence type="ECO:0000256" key="1">
    <source>
        <dbReference type="ARBA" id="ARBA00023125"/>
    </source>
</evidence>
<dbReference type="InterPro" id="IPR010982">
    <property type="entry name" value="Lambda_DNA-bd_dom_sf"/>
</dbReference>
<organism evidence="3 4">
    <name type="scientific">Caulobacter segnis</name>
    <dbReference type="NCBI Taxonomy" id="88688"/>
    <lineage>
        <taxon>Bacteria</taxon>
        <taxon>Pseudomonadati</taxon>
        <taxon>Pseudomonadota</taxon>
        <taxon>Alphaproteobacteria</taxon>
        <taxon>Caulobacterales</taxon>
        <taxon>Caulobacteraceae</taxon>
        <taxon>Caulobacter</taxon>
    </lineage>
</organism>
<dbReference type="CDD" id="cd00093">
    <property type="entry name" value="HTH_XRE"/>
    <property type="match status" value="1"/>
</dbReference>
<dbReference type="EMBL" id="QFQZ01000088">
    <property type="protein sequence ID" value="PZR31383.1"/>
    <property type="molecule type" value="Genomic_DNA"/>
</dbReference>
<reference evidence="3 4" key="1">
    <citation type="submission" date="2017-08" db="EMBL/GenBank/DDBJ databases">
        <title>Infants hospitalized years apart are colonized by the same room-sourced microbial strains.</title>
        <authorList>
            <person name="Brooks B."/>
            <person name="Olm M.R."/>
            <person name="Firek B.A."/>
            <person name="Baker R."/>
            <person name="Thomas B.C."/>
            <person name="Morowitz M.J."/>
            <person name="Banfield J.F."/>
        </authorList>
    </citation>
    <scope>NUCLEOTIDE SEQUENCE [LARGE SCALE GENOMIC DNA]</scope>
    <source>
        <strain evidence="3">S2_003_000_R2_4</strain>
    </source>
</reference>
<dbReference type="Proteomes" id="UP000249393">
    <property type="component" value="Unassembled WGS sequence"/>
</dbReference>
<dbReference type="RefSeq" id="WP_304281688.1">
    <property type="nucleotide sequence ID" value="NZ_QFQZ01000088.1"/>
</dbReference>
<comment type="caution">
    <text evidence="3">The sequence shown here is derived from an EMBL/GenBank/DDBJ whole genome shotgun (WGS) entry which is preliminary data.</text>
</comment>
<protein>
    <submittedName>
        <fullName evidence="3">Addiction module antidote protein, HigA family</fullName>
    </submittedName>
</protein>
<accession>A0A2W5V0I3</accession>
<evidence type="ECO:0000259" key="2">
    <source>
        <dbReference type="PROSITE" id="PS50943"/>
    </source>
</evidence>
<dbReference type="PROSITE" id="PS50943">
    <property type="entry name" value="HTH_CROC1"/>
    <property type="match status" value="1"/>
</dbReference>
<dbReference type="InterPro" id="IPR001387">
    <property type="entry name" value="Cro/C1-type_HTH"/>
</dbReference>
<gene>
    <name evidence="3" type="primary">higA</name>
    <name evidence="3" type="ORF">DI526_19750</name>
</gene>
<dbReference type="SUPFAM" id="SSF47413">
    <property type="entry name" value="lambda repressor-like DNA-binding domains"/>
    <property type="match status" value="1"/>
</dbReference>
<dbReference type="PANTHER" id="PTHR36924:SF1">
    <property type="entry name" value="ANTITOXIN HIGA-1"/>
    <property type="match status" value="1"/>
</dbReference>
<evidence type="ECO:0000313" key="3">
    <source>
        <dbReference type="EMBL" id="PZR31383.1"/>
    </source>
</evidence>
<proteinExistence type="predicted"/>
<dbReference type="NCBIfam" id="TIGR02607">
    <property type="entry name" value="antidote_HigA"/>
    <property type="match status" value="1"/>
</dbReference>
<evidence type="ECO:0000313" key="4">
    <source>
        <dbReference type="Proteomes" id="UP000249393"/>
    </source>
</evidence>
<sequence>MARSTAAVGPRDWLPNPTPADILLEDFLKPIGMSQTALAKAIGLPPRRINEIVRGKRAVSADIDLRLGRYWRLSDGFWLGLQNSYDLME</sequence>
<dbReference type="PANTHER" id="PTHR36924">
    <property type="entry name" value="ANTITOXIN HIGA-1"/>
    <property type="match status" value="1"/>
</dbReference>
<keyword evidence="1" id="KW-0238">DNA-binding</keyword>
<dbReference type="InterPro" id="IPR013430">
    <property type="entry name" value="Toxin_antidote_HigA"/>
</dbReference>
<dbReference type="GO" id="GO:0003677">
    <property type="term" value="F:DNA binding"/>
    <property type="evidence" value="ECO:0007669"/>
    <property type="project" value="UniProtKB-KW"/>
</dbReference>
<dbReference type="AlphaFoldDB" id="A0A2W5V0I3"/>